<dbReference type="GO" id="GO:0003725">
    <property type="term" value="F:double-stranded RNA binding"/>
    <property type="evidence" value="ECO:0007669"/>
    <property type="project" value="UniProtKB-UniRule"/>
</dbReference>
<dbReference type="GO" id="GO:0005737">
    <property type="term" value="C:cytoplasm"/>
    <property type="evidence" value="ECO:0007669"/>
    <property type="project" value="UniProtKB-SubCell"/>
</dbReference>
<evidence type="ECO:0000256" key="1">
    <source>
        <dbReference type="ARBA" id="ARBA00004496"/>
    </source>
</evidence>
<feature type="binding site" evidence="14">
    <location>
        <position position="59"/>
    </location>
    <ligand>
        <name>ATP</name>
        <dbReference type="ChEBI" id="CHEBI:30616"/>
    </ligand>
</feature>
<name>A0AAU8HSU0_9FIRM</name>
<dbReference type="PANTHER" id="PTHR17490">
    <property type="entry name" value="SUA5"/>
    <property type="match status" value="1"/>
</dbReference>
<accession>A0AAU8HSU0</accession>
<evidence type="ECO:0000256" key="13">
    <source>
        <dbReference type="PIRNR" id="PIRNR004930"/>
    </source>
</evidence>
<sequence length="346" mass="37428">MENKVRTRILHETDEDFITAAKALNEGKTVVFPTETVYGLGANALDDKAISKVFKAKGRPSDNPLILHIPSVKWLEKLAVKIPPEAFLLGERFWPGPLTLVLLADKTKVPSAVRGGLDTVAVRIPAHPVAKNLIQKANIPVAAPSANRSGRPSPTSFNHALEDLNGRVDYIINGGDAKMGLESTVLDLTASKPVILRPGLITKSQINLVVKAQGHKEYAGGKVLSPGTKYKHYSPQAPMVVFVGDQNDVIKKIKERAQAEKKAGKKVGVLSFEQHLKHFNDVDELISMGSQNSPLEVAGKLYGNLNTIDKAGVEIILAMGLDLDDELSYAVMNRLLKACGNNVVKS</sequence>
<feature type="binding site" evidence="14">
    <location>
        <position position="119"/>
    </location>
    <ligand>
        <name>ATP</name>
        <dbReference type="ChEBI" id="CHEBI:30616"/>
    </ligand>
</feature>
<feature type="binding site" evidence="14">
    <location>
        <position position="145"/>
    </location>
    <ligand>
        <name>ATP</name>
        <dbReference type="ChEBI" id="CHEBI:30616"/>
    </ligand>
</feature>
<feature type="binding site" evidence="14">
    <location>
        <position position="36"/>
    </location>
    <ligand>
        <name>L-threonine</name>
        <dbReference type="ChEBI" id="CHEBI:57926"/>
    </ligand>
</feature>
<evidence type="ECO:0000256" key="9">
    <source>
        <dbReference type="ARBA" id="ARBA00022741"/>
    </source>
</evidence>
<dbReference type="GO" id="GO:0006450">
    <property type="term" value="P:regulation of translational fidelity"/>
    <property type="evidence" value="ECO:0007669"/>
    <property type="project" value="TreeGrafter"/>
</dbReference>
<dbReference type="FunFam" id="3.90.870.10:FF:000009">
    <property type="entry name" value="Threonylcarbamoyl-AMP synthase, putative"/>
    <property type="match status" value="1"/>
</dbReference>
<dbReference type="EMBL" id="CP159485">
    <property type="protein sequence ID" value="XCI28621.1"/>
    <property type="molecule type" value="Genomic_DNA"/>
</dbReference>
<dbReference type="InterPro" id="IPR010923">
    <property type="entry name" value="T(6)A37_SUA5"/>
</dbReference>
<dbReference type="PROSITE" id="PS51163">
    <property type="entry name" value="YRDC"/>
    <property type="match status" value="1"/>
</dbReference>
<evidence type="ECO:0000256" key="4">
    <source>
        <dbReference type="ARBA" id="ARBA00015492"/>
    </source>
</evidence>
<dbReference type="PANTHER" id="PTHR17490:SF16">
    <property type="entry name" value="THREONYLCARBAMOYL-AMP SYNTHASE"/>
    <property type="match status" value="1"/>
</dbReference>
<comment type="subcellular location">
    <subcellularLocation>
        <location evidence="1 13">Cytoplasm</location>
    </subcellularLocation>
</comment>
<dbReference type="Pfam" id="PF03481">
    <property type="entry name" value="Sua5_C"/>
    <property type="match status" value="1"/>
</dbReference>
<dbReference type="EC" id="2.7.7.87" evidence="3 13"/>
<evidence type="ECO:0000256" key="11">
    <source>
        <dbReference type="ARBA" id="ARBA00029774"/>
    </source>
</evidence>
<feature type="binding site" evidence="14">
    <location>
        <position position="68"/>
    </location>
    <ligand>
        <name>L-threonine</name>
        <dbReference type="ChEBI" id="CHEBI:57926"/>
    </ligand>
</feature>
<evidence type="ECO:0000256" key="5">
    <source>
        <dbReference type="ARBA" id="ARBA00022490"/>
    </source>
</evidence>
<dbReference type="Pfam" id="PF01300">
    <property type="entry name" value="Sua5_yciO_yrdC"/>
    <property type="match status" value="1"/>
</dbReference>
<dbReference type="InterPro" id="IPR005145">
    <property type="entry name" value="Sua5_C"/>
</dbReference>
<dbReference type="GO" id="GO:0061710">
    <property type="term" value="F:L-threonylcarbamoyladenylate synthase"/>
    <property type="evidence" value="ECO:0007669"/>
    <property type="project" value="UniProtKB-EC"/>
</dbReference>
<dbReference type="NCBIfam" id="TIGR00057">
    <property type="entry name" value="L-threonylcarbamoyladenylate synthase"/>
    <property type="match status" value="1"/>
</dbReference>
<gene>
    <name evidence="16" type="ORF">PRVXH_002586</name>
</gene>
<dbReference type="InterPro" id="IPR017945">
    <property type="entry name" value="DHBP_synth_RibB-like_a/b_dom"/>
</dbReference>
<organism evidence="16">
    <name type="scientific">Proteinivorax hydrogeniformans</name>
    <dbReference type="NCBI Taxonomy" id="1826727"/>
    <lineage>
        <taxon>Bacteria</taxon>
        <taxon>Bacillati</taxon>
        <taxon>Bacillota</taxon>
        <taxon>Clostridia</taxon>
        <taxon>Eubacteriales</taxon>
        <taxon>Proteinivoracaceae</taxon>
        <taxon>Proteinivorax</taxon>
    </lineage>
</organism>
<proteinExistence type="inferred from homology"/>
<feature type="binding site" evidence="14">
    <location>
        <position position="153"/>
    </location>
    <ligand>
        <name>ATP</name>
        <dbReference type="ChEBI" id="CHEBI:30616"/>
    </ligand>
</feature>
<evidence type="ECO:0000256" key="7">
    <source>
        <dbReference type="ARBA" id="ARBA00022694"/>
    </source>
</evidence>
<reference evidence="16" key="1">
    <citation type="journal article" date="2018" name="Antonie Van Leeuwenhoek">
        <title>Proteinivorax hydrogeniformans sp. nov., an anaerobic, haloalkaliphilic bacterium fermenting proteinaceous compounds with high hydrogen production.</title>
        <authorList>
            <person name="Boltyanskaya Y."/>
            <person name="Detkova E."/>
            <person name="Pimenov N."/>
            <person name="Kevbrin V."/>
        </authorList>
    </citation>
    <scope>NUCLEOTIDE SEQUENCE</scope>
    <source>
        <strain evidence="16">Z-710</strain>
    </source>
</reference>
<evidence type="ECO:0000256" key="10">
    <source>
        <dbReference type="ARBA" id="ARBA00022840"/>
    </source>
</evidence>
<dbReference type="Gene3D" id="3.90.870.10">
    <property type="entry name" value="DHBP synthase"/>
    <property type="match status" value="1"/>
</dbReference>
<comment type="similarity">
    <text evidence="2 13">Belongs to the SUA5 family.</text>
</comment>
<protein>
    <recommendedName>
        <fullName evidence="4 13">Threonylcarbamoyl-AMP synthase</fullName>
        <shortName evidence="13">TC-AMP synthase</shortName>
        <ecNumber evidence="3 13">2.7.7.87</ecNumber>
    </recommendedName>
    <alternativeName>
        <fullName evidence="11 13">L-threonylcarbamoyladenylate synthase</fullName>
    </alternativeName>
</protein>
<evidence type="ECO:0000313" key="16">
    <source>
        <dbReference type="EMBL" id="XCI28621.1"/>
    </source>
</evidence>
<dbReference type="AlphaFoldDB" id="A0AAU8HSU0"/>
<dbReference type="InterPro" id="IPR050156">
    <property type="entry name" value="TC-AMP_synthase_SUA5"/>
</dbReference>
<feature type="binding site" evidence="14">
    <location>
        <position position="183"/>
    </location>
    <ligand>
        <name>L-threonine</name>
        <dbReference type="ChEBI" id="CHEBI:57926"/>
    </ligand>
</feature>
<keyword evidence="8 13" id="KW-0548">Nucleotidyltransferase</keyword>
<feature type="binding site" evidence="14">
    <location>
        <position position="63"/>
    </location>
    <ligand>
        <name>ATP</name>
        <dbReference type="ChEBI" id="CHEBI:30616"/>
    </ligand>
</feature>
<dbReference type="GO" id="GO:0000049">
    <property type="term" value="F:tRNA binding"/>
    <property type="evidence" value="ECO:0007669"/>
    <property type="project" value="TreeGrafter"/>
</dbReference>
<dbReference type="GO" id="GO:0008033">
    <property type="term" value="P:tRNA processing"/>
    <property type="evidence" value="ECO:0007669"/>
    <property type="project" value="UniProtKB-KW"/>
</dbReference>
<evidence type="ECO:0000256" key="12">
    <source>
        <dbReference type="ARBA" id="ARBA00048366"/>
    </source>
</evidence>
<keyword evidence="10 13" id="KW-0067">ATP-binding</keyword>
<keyword evidence="9 13" id="KW-0547">Nucleotide-binding</keyword>
<dbReference type="GO" id="GO:0005524">
    <property type="term" value="F:ATP binding"/>
    <property type="evidence" value="ECO:0007669"/>
    <property type="project" value="UniProtKB-UniRule"/>
</dbReference>
<keyword evidence="5 13" id="KW-0963">Cytoplasm</keyword>
<dbReference type="Gene3D" id="3.40.50.11030">
    <property type="entry name" value="Threonylcarbamoyl-AMP synthase, C-terminal domain"/>
    <property type="match status" value="1"/>
</dbReference>
<comment type="catalytic activity">
    <reaction evidence="12 13">
        <text>L-threonine + hydrogencarbonate + ATP = L-threonylcarbamoyladenylate + diphosphate + H2O</text>
        <dbReference type="Rhea" id="RHEA:36407"/>
        <dbReference type="ChEBI" id="CHEBI:15377"/>
        <dbReference type="ChEBI" id="CHEBI:17544"/>
        <dbReference type="ChEBI" id="CHEBI:30616"/>
        <dbReference type="ChEBI" id="CHEBI:33019"/>
        <dbReference type="ChEBI" id="CHEBI:57926"/>
        <dbReference type="ChEBI" id="CHEBI:73682"/>
        <dbReference type="EC" id="2.7.7.87"/>
    </reaction>
</comment>
<dbReference type="InterPro" id="IPR038385">
    <property type="entry name" value="Sua5/YwlC_C"/>
</dbReference>
<dbReference type="SUPFAM" id="SSF55821">
    <property type="entry name" value="YrdC/RibB"/>
    <property type="match status" value="1"/>
</dbReference>
<feature type="binding site" evidence="14">
    <location>
        <position position="233"/>
    </location>
    <ligand>
        <name>ATP</name>
        <dbReference type="ChEBI" id="CHEBI:30616"/>
    </ligand>
</feature>
<feature type="binding site" evidence="14">
    <location>
        <position position="143"/>
    </location>
    <ligand>
        <name>L-threonine</name>
        <dbReference type="ChEBI" id="CHEBI:57926"/>
    </ligand>
</feature>
<evidence type="ECO:0000256" key="6">
    <source>
        <dbReference type="ARBA" id="ARBA00022679"/>
    </source>
</evidence>
<feature type="binding site" evidence="14">
    <location>
        <position position="123"/>
    </location>
    <ligand>
        <name>L-threonine</name>
        <dbReference type="ChEBI" id="CHEBI:57926"/>
    </ligand>
</feature>
<keyword evidence="6 13" id="KW-0808">Transferase</keyword>
<dbReference type="PIRSF" id="PIRSF004930">
    <property type="entry name" value="Tln_factor_SUA5"/>
    <property type="match status" value="1"/>
</dbReference>
<evidence type="ECO:0000256" key="2">
    <source>
        <dbReference type="ARBA" id="ARBA00007663"/>
    </source>
</evidence>
<feature type="binding site" evidence="14">
    <location>
        <position position="197"/>
    </location>
    <ligand>
        <name>ATP</name>
        <dbReference type="ChEBI" id="CHEBI:30616"/>
    </ligand>
</feature>
<dbReference type="RefSeq" id="WP_353893173.1">
    <property type="nucleotide sequence ID" value="NZ_CP159485.1"/>
</dbReference>
<keyword evidence="7 13" id="KW-0819">tRNA processing</keyword>
<feature type="domain" description="YrdC-like" evidence="15">
    <location>
        <begin position="14"/>
        <end position="201"/>
    </location>
</feature>
<reference evidence="16" key="2">
    <citation type="submission" date="2024-06" db="EMBL/GenBank/DDBJ databases">
        <authorList>
            <person name="Petrova K.O."/>
            <person name="Toshchakov S.V."/>
            <person name="Boltjanskaja Y.V."/>
            <person name="Kevbrin V.V."/>
        </authorList>
    </citation>
    <scope>NUCLEOTIDE SEQUENCE</scope>
    <source>
        <strain evidence="16">Z-710</strain>
    </source>
</reference>
<evidence type="ECO:0000259" key="15">
    <source>
        <dbReference type="PROSITE" id="PS51163"/>
    </source>
</evidence>
<dbReference type="InterPro" id="IPR006070">
    <property type="entry name" value="Sua5-like_dom"/>
</dbReference>
<evidence type="ECO:0000256" key="14">
    <source>
        <dbReference type="PIRSR" id="PIRSR004930-1"/>
    </source>
</evidence>
<comment type="function">
    <text evidence="13">Required for the formation of a threonylcarbamoyl group on adenosine at position 37 (t(6)A37) in tRNAs that read codons beginning with adenine.</text>
</comment>
<evidence type="ECO:0000256" key="3">
    <source>
        <dbReference type="ARBA" id="ARBA00012584"/>
    </source>
</evidence>
<evidence type="ECO:0000256" key="8">
    <source>
        <dbReference type="ARBA" id="ARBA00022695"/>
    </source>
</evidence>